<dbReference type="RefSeq" id="WP_076347718.1">
    <property type="nucleotide sequence ID" value="NZ_FTOO01000008.1"/>
</dbReference>
<dbReference type="AlphaFoldDB" id="A0A1N7NFY2"/>
<keyword evidence="2" id="KW-0548">Nucleotidyltransferase</keyword>
<evidence type="ECO:0000313" key="5">
    <source>
        <dbReference type="Proteomes" id="UP000186156"/>
    </source>
</evidence>
<evidence type="ECO:0000313" key="4">
    <source>
        <dbReference type="EMBL" id="SIS97148.1"/>
    </source>
</evidence>
<organism evidence="4 5">
    <name type="scientific">Alicyclobacillus vulcanalis</name>
    <dbReference type="NCBI Taxonomy" id="252246"/>
    <lineage>
        <taxon>Bacteria</taxon>
        <taxon>Bacillati</taxon>
        <taxon>Bacillota</taxon>
        <taxon>Bacilli</taxon>
        <taxon>Bacillales</taxon>
        <taxon>Alicyclobacillaceae</taxon>
        <taxon>Alicyclobacillus</taxon>
    </lineage>
</organism>
<dbReference type="PANTHER" id="PTHR43584:SF8">
    <property type="entry name" value="N-ACETYLMURAMATE ALPHA-1-PHOSPHATE URIDYLYLTRANSFERASE"/>
    <property type="match status" value="1"/>
</dbReference>
<dbReference type="GO" id="GO:0016301">
    <property type="term" value="F:kinase activity"/>
    <property type="evidence" value="ECO:0007669"/>
    <property type="project" value="UniProtKB-KW"/>
</dbReference>
<sequence>MKPTAIILAAGVSRRMRPLTDDRPKCLLPVGPKAVIDWQFEALDRCGVRDVLMVVGYRKQMVQDYVRAHYPSFHVDFVENPAYESTNTLFSLSHALRDWRGDFFYMNADVVYDARILEKLAPGQDGGYLAVDKKQCRDEEVKVEVRDGQIVAIGKHLDPASCEGEFIGVAKFAGSFAERFRAEVLDLAVEGNEMQFFEYALDHMVDKSGLTAVDVTGLPCVEIDFPEDYAYAVESVVPRLLAAQGAERDV</sequence>
<dbReference type="Pfam" id="PF12804">
    <property type="entry name" value="NTP_transf_3"/>
    <property type="match status" value="1"/>
</dbReference>
<dbReference type="EMBL" id="FTOO01000008">
    <property type="protein sequence ID" value="SIS97148.1"/>
    <property type="molecule type" value="Genomic_DNA"/>
</dbReference>
<dbReference type="CDD" id="cd02523">
    <property type="entry name" value="PC_cytidylyltransferase"/>
    <property type="match status" value="1"/>
</dbReference>
<evidence type="ECO:0000256" key="2">
    <source>
        <dbReference type="ARBA" id="ARBA00022695"/>
    </source>
</evidence>
<name>A0A1N7NFY2_9BACL</name>
<dbReference type="Gene3D" id="3.90.550.10">
    <property type="entry name" value="Spore Coat Polysaccharide Biosynthesis Protein SpsA, Chain A"/>
    <property type="match status" value="1"/>
</dbReference>
<dbReference type="STRING" id="252246.SAMN05421799_10889"/>
<dbReference type="InterPro" id="IPR050065">
    <property type="entry name" value="GlmU-like"/>
</dbReference>
<evidence type="ECO:0000256" key="1">
    <source>
        <dbReference type="ARBA" id="ARBA00022679"/>
    </source>
</evidence>
<keyword evidence="4" id="KW-0418">Kinase</keyword>
<dbReference type="SUPFAM" id="SSF53448">
    <property type="entry name" value="Nucleotide-diphospho-sugar transferases"/>
    <property type="match status" value="1"/>
</dbReference>
<dbReference type="InterPro" id="IPR029044">
    <property type="entry name" value="Nucleotide-diphossugar_trans"/>
</dbReference>
<reference evidence="5" key="1">
    <citation type="submission" date="2017-01" db="EMBL/GenBank/DDBJ databases">
        <authorList>
            <person name="Varghese N."/>
            <person name="Submissions S."/>
        </authorList>
    </citation>
    <scope>NUCLEOTIDE SEQUENCE [LARGE SCALE GENOMIC DNA]</scope>
    <source>
        <strain evidence="5">DSM 16176</strain>
    </source>
</reference>
<proteinExistence type="predicted"/>
<keyword evidence="1" id="KW-0808">Transferase</keyword>
<feature type="domain" description="MobA-like NTP transferase" evidence="3">
    <location>
        <begin position="5"/>
        <end position="123"/>
    </location>
</feature>
<dbReference type="GO" id="GO:0016779">
    <property type="term" value="F:nucleotidyltransferase activity"/>
    <property type="evidence" value="ECO:0007669"/>
    <property type="project" value="UniProtKB-KW"/>
</dbReference>
<dbReference type="Proteomes" id="UP000186156">
    <property type="component" value="Unassembled WGS sequence"/>
</dbReference>
<protein>
    <submittedName>
        <fullName evidence="4">Choline kinase</fullName>
    </submittedName>
</protein>
<accession>A0A1N7NFY2</accession>
<dbReference type="OrthoDB" id="9803871at2"/>
<dbReference type="InterPro" id="IPR025877">
    <property type="entry name" value="MobA-like_NTP_Trfase"/>
</dbReference>
<dbReference type="PANTHER" id="PTHR43584">
    <property type="entry name" value="NUCLEOTIDYL TRANSFERASE"/>
    <property type="match status" value="1"/>
</dbReference>
<keyword evidence="5" id="KW-1185">Reference proteome</keyword>
<gene>
    <name evidence="4" type="ORF">SAMN05421799_10889</name>
</gene>
<evidence type="ECO:0000259" key="3">
    <source>
        <dbReference type="Pfam" id="PF12804"/>
    </source>
</evidence>